<keyword evidence="1" id="KW-1133">Transmembrane helix</keyword>
<evidence type="ECO:0000313" key="3">
    <source>
        <dbReference type="Proteomes" id="UP000313645"/>
    </source>
</evidence>
<organism evidence="2 3">
    <name type="scientific">Marinobacter halodurans</name>
    <dbReference type="NCBI Taxonomy" id="2528979"/>
    <lineage>
        <taxon>Bacteria</taxon>
        <taxon>Pseudomonadati</taxon>
        <taxon>Pseudomonadota</taxon>
        <taxon>Gammaproteobacteria</taxon>
        <taxon>Pseudomonadales</taxon>
        <taxon>Marinobacteraceae</taxon>
        <taxon>Marinobacter</taxon>
    </lineage>
</organism>
<dbReference type="RefSeq" id="WP_131483564.1">
    <property type="nucleotide sequence ID" value="NZ_SJDL01000040.1"/>
</dbReference>
<evidence type="ECO:0000313" key="2">
    <source>
        <dbReference type="EMBL" id="TBW49511.1"/>
    </source>
</evidence>
<proteinExistence type="predicted"/>
<gene>
    <name evidence="2" type="ORF">EZI54_19525</name>
</gene>
<feature type="transmembrane region" description="Helical" evidence="1">
    <location>
        <begin position="6"/>
        <end position="25"/>
    </location>
</feature>
<keyword evidence="3" id="KW-1185">Reference proteome</keyword>
<keyword evidence="1" id="KW-0472">Membrane</keyword>
<comment type="caution">
    <text evidence="2">The sequence shown here is derived from an EMBL/GenBank/DDBJ whole genome shotgun (WGS) entry which is preliminary data.</text>
</comment>
<protein>
    <submittedName>
        <fullName evidence="2">Uncharacterized protein</fullName>
    </submittedName>
</protein>
<sequence length="204" mass="22425">MMGLIVSGVEFSLAVLLALMAYRMYSLARLRPFRSTSAFAPAPVETASVSTAFPATEATRKAYQRAADGQGGRHPLRATDLVTQLHIFASIQLTDVRHHGLILRDAAPTLKSLAVAYFHGAACGLAYRHVKERERIQEAAIKVIQHALDIGDIVIEQMLSDLTASSSLLHCYRNGLEGAEHWQEHRFVPEAQSLYTSLTENALL</sequence>
<keyword evidence="1" id="KW-0812">Transmembrane</keyword>
<name>A0ABY1ZFA8_9GAMM</name>
<accession>A0ABY1ZFA8</accession>
<reference evidence="2 3" key="1">
    <citation type="submission" date="2019-02" db="EMBL/GenBank/DDBJ databases">
        <title>Marinobacter halodurans sp. nov., a marine bacterium isolated from sea tidal flat.</title>
        <authorList>
            <person name="Yoo Y."/>
            <person name="Lee D.W."/>
            <person name="Kim B.S."/>
            <person name="Kim J.-J."/>
        </authorList>
    </citation>
    <scope>NUCLEOTIDE SEQUENCE [LARGE SCALE GENOMIC DNA]</scope>
    <source>
        <strain evidence="2 3">YJ-S3-2</strain>
    </source>
</reference>
<dbReference type="EMBL" id="SJDL01000040">
    <property type="protein sequence ID" value="TBW49511.1"/>
    <property type="molecule type" value="Genomic_DNA"/>
</dbReference>
<evidence type="ECO:0000256" key="1">
    <source>
        <dbReference type="SAM" id="Phobius"/>
    </source>
</evidence>
<dbReference type="Proteomes" id="UP000313645">
    <property type="component" value="Unassembled WGS sequence"/>
</dbReference>